<proteinExistence type="predicted"/>
<evidence type="ECO:0000313" key="2">
    <source>
        <dbReference type="Proteomes" id="UP001153332"/>
    </source>
</evidence>
<accession>A0ACC2K1U8</accession>
<keyword evidence="2" id="KW-1185">Reference proteome</keyword>
<dbReference type="EMBL" id="JAPUUL010000005">
    <property type="protein sequence ID" value="KAJ8133554.1"/>
    <property type="molecule type" value="Genomic_DNA"/>
</dbReference>
<protein>
    <submittedName>
        <fullName evidence="1">Uncharacterized protein</fullName>
    </submittedName>
</protein>
<reference evidence="1" key="1">
    <citation type="submission" date="2022-12" db="EMBL/GenBank/DDBJ databases">
        <title>Genome Sequence of Lasiodiplodia mahajangana.</title>
        <authorList>
            <person name="Buettner E."/>
        </authorList>
    </citation>
    <scope>NUCLEOTIDE SEQUENCE</scope>
    <source>
        <strain evidence="1">VT137</strain>
    </source>
</reference>
<dbReference type="Proteomes" id="UP001153332">
    <property type="component" value="Unassembled WGS sequence"/>
</dbReference>
<gene>
    <name evidence="1" type="ORF">O1611_g66</name>
</gene>
<name>A0ACC2K1U8_9PEZI</name>
<organism evidence="1 2">
    <name type="scientific">Lasiodiplodia mahajangana</name>
    <dbReference type="NCBI Taxonomy" id="1108764"/>
    <lineage>
        <taxon>Eukaryota</taxon>
        <taxon>Fungi</taxon>
        <taxon>Dikarya</taxon>
        <taxon>Ascomycota</taxon>
        <taxon>Pezizomycotina</taxon>
        <taxon>Dothideomycetes</taxon>
        <taxon>Dothideomycetes incertae sedis</taxon>
        <taxon>Botryosphaeriales</taxon>
        <taxon>Botryosphaeriaceae</taxon>
        <taxon>Lasiodiplodia</taxon>
    </lineage>
</organism>
<sequence>MPVRKSLPQWPNPQDSIGRQIPCSRVGGRTVWWPQGPALKAFEELIQPKIESNLQRIDLGHTDLFIRLYMIGRTPENANPIVMVCCTNSEARDAAEAAIRECGLLSEHKGFGLGAAALPLEHPAPVRRLSPRGRQYSTSSGGSAYSSEGSTLSSISVSSESTASTSRYQDPLSLTQFSRYLLGYTIPADEILPLTIKTSSSSTTLNISNAGLAIFASTAKPVLGRRIYNSNNRGQSLPHYQHVTAGIVIEVDGNYCQLTAGHAFEAESESLGNGQLPISLDECRFDGQSDDGRYDLGHESEMTRRGSATPEEAGSWNGSTSGSPSEETMNSSDTDSKDSSPVRRIHSTSGKGSEVPETLPNTNPGILIGYLPLDRSFRTPIDYAIIAIPRSSVEGMGQEINALKPNLRVTSIAKVGYAECGVLVATHSAIIRATLIPGEVTYRGYQTPQFKKLVQVELESEVFSGDCGSPVVDESTGSLYGHIIMGVPGTKIAYIVQAFDIFQDIKAKVGCPAIIATAQYINAKAGGSALREREPLDSTALFYTTPGDLPCEFVGYSRCDQTFTLDEIDAWVEHIVSGHLRGHLPAKVRCWFCDEFILDAEHAGGRLLNFQQRMWHIRGHILDGFSVNEMRPDYYFNEHLHCHRLIPEHVYDDIRRWTKIPPSESIISHEEERRDRRHRHKSRKERR</sequence>
<comment type="caution">
    <text evidence="1">The sequence shown here is derived from an EMBL/GenBank/DDBJ whole genome shotgun (WGS) entry which is preliminary data.</text>
</comment>
<evidence type="ECO:0000313" key="1">
    <source>
        <dbReference type="EMBL" id="KAJ8133554.1"/>
    </source>
</evidence>